<dbReference type="AlphaFoldDB" id="A0AA39M0Y2"/>
<dbReference type="EMBL" id="JAUCMV010000002">
    <property type="protein sequence ID" value="KAK0417511.1"/>
    <property type="molecule type" value="Genomic_DNA"/>
</dbReference>
<proteinExistence type="predicted"/>
<sequence>MNLLPALFYERLYRLLPGSVSSTAYPLWCKDGKSISGSCSIYFDARNGSQISFSLVSNRGRTCEIITESLDDAAKYMDHLTYLLVRIQRLKFNR</sequence>
<comment type="caution">
    <text evidence="1">The sequence shown here is derived from an EMBL/GenBank/DDBJ whole genome shotgun (WGS) entry which is preliminary data.</text>
</comment>
<organism evidence="1 2">
    <name type="scientific">Steinernema hermaphroditum</name>
    <dbReference type="NCBI Taxonomy" id="289476"/>
    <lineage>
        <taxon>Eukaryota</taxon>
        <taxon>Metazoa</taxon>
        <taxon>Ecdysozoa</taxon>
        <taxon>Nematoda</taxon>
        <taxon>Chromadorea</taxon>
        <taxon>Rhabditida</taxon>
        <taxon>Tylenchina</taxon>
        <taxon>Panagrolaimomorpha</taxon>
        <taxon>Strongyloidoidea</taxon>
        <taxon>Steinernematidae</taxon>
        <taxon>Steinernema</taxon>
    </lineage>
</organism>
<keyword evidence="2" id="KW-1185">Reference proteome</keyword>
<reference evidence="1" key="1">
    <citation type="submission" date="2023-06" db="EMBL/GenBank/DDBJ databases">
        <title>Genomic analysis of the entomopathogenic nematode Steinernema hermaphroditum.</title>
        <authorList>
            <person name="Schwarz E.M."/>
            <person name="Heppert J.K."/>
            <person name="Baniya A."/>
            <person name="Schwartz H.T."/>
            <person name="Tan C.-H."/>
            <person name="Antoshechkin I."/>
            <person name="Sternberg P.W."/>
            <person name="Goodrich-Blair H."/>
            <person name="Dillman A.R."/>
        </authorList>
    </citation>
    <scope>NUCLEOTIDE SEQUENCE</scope>
    <source>
        <strain evidence="1">PS9179</strain>
        <tissue evidence="1">Whole animal</tissue>
    </source>
</reference>
<protein>
    <submittedName>
        <fullName evidence="1">Uncharacterized protein</fullName>
    </submittedName>
</protein>
<evidence type="ECO:0000313" key="2">
    <source>
        <dbReference type="Proteomes" id="UP001175271"/>
    </source>
</evidence>
<evidence type="ECO:0000313" key="1">
    <source>
        <dbReference type="EMBL" id="KAK0417511.1"/>
    </source>
</evidence>
<accession>A0AA39M0Y2</accession>
<gene>
    <name evidence="1" type="ORF">QR680_013055</name>
</gene>
<name>A0AA39M0Y2_9BILA</name>
<dbReference type="Proteomes" id="UP001175271">
    <property type="component" value="Unassembled WGS sequence"/>
</dbReference>